<sequence>MSGFGQRSRPWPGDPSQTPSEPVAAAADARGEESTLKNFGTSMDAISFGFAATAILISLFLLMAIFEHLIKPRAFPPDSPDGTHHRVRAHHRHGRSPGKLRSPPMVEAVLQAADLSVLMPGQRYPTYLAQPAPLLPSCPREGREGLEDVNAGDSESDMDILSWLPVVLVRMHGPSDAAIRK</sequence>
<dbReference type="PANTHER" id="PTHR33728">
    <property type="entry name" value="CTTNBP 2 AMINO-TERMINAL-LIKE PROTEIN"/>
    <property type="match status" value="1"/>
</dbReference>
<evidence type="ECO:0000256" key="1">
    <source>
        <dbReference type="SAM" id="MobiDB-lite"/>
    </source>
</evidence>
<protein>
    <submittedName>
        <fullName evidence="3">Uncharacterized protein</fullName>
    </submittedName>
</protein>
<organism evidence="3 4">
    <name type="scientific">Eragrostis curvula</name>
    <name type="common">weeping love grass</name>
    <dbReference type="NCBI Taxonomy" id="38414"/>
    <lineage>
        <taxon>Eukaryota</taxon>
        <taxon>Viridiplantae</taxon>
        <taxon>Streptophyta</taxon>
        <taxon>Embryophyta</taxon>
        <taxon>Tracheophyta</taxon>
        <taxon>Spermatophyta</taxon>
        <taxon>Magnoliopsida</taxon>
        <taxon>Liliopsida</taxon>
        <taxon>Poales</taxon>
        <taxon>Poaceae</taxon>
        <taxon>PACMAD clade</taxon>
        <taxon>Chloridoideae</taxon>
        <taxon>Eragrostideae</taxon>
        <taxon>Eragrostidinae</taxon>
        <taxon>Eragrostis</taxon>
    </lineage>
</organism>
<feature type="transmembrane region" description="Helical" evidence="2">
    <location>
        <begin position="45"/>
        <end position="66"/>
    </location>
</feature>
<dbReference type="PANTHER" id="PTHR33728:SF3">
    <property type="entry name" value="MULTIDRUG RESISTANCE PROTEIN"/>
    <property type="match status" value="1"/>
</dbReference>
<evidence type="ECO:0000313" key="3">
    <source>
        <dbReference type="EMBL" id="TVU36312.1"/>
    </source>
</evidence>
<keyword evidence="2" id="KW-0472">Membrane</keyword>
<gene>
    <name evidence="3" type="ORF">EJB05_18243</name>
</gene>
<keyword evidence="4" id="KW-1185">Reference proteome</keyword>
<keyword evidence="2" id="KW-1133">Transmembrane helix</keyword>
<proteinExistence type="predicted"/>
<accession>A0A5J9VIW5</accession>
<dbReference type="EMBL" id="RWGY01000009">
    <property type="protein sequence ID" value="TVU36312.1"/>
    <property type="molecule type" value="Genomic_DNA"/>
</dbReference>
<dbReference type="OrthoDB" id="770781at2759"/>
<reference evidence="3 4" key="1">
    <citation type="journal article" date="2019" name="Sci. Rep.">
        <title>A high-quality genome of Eragrostis curvula grass provides insights into Poaceae evolution and supports new strategies to enhance forage quality.</title>
        <authorList>
            <person name="Carballo J."/>
            <person name="Santos B.A.C.M."/>
            <person name="Zappacosta D."/>
            <person name="Garbus I."/>
            <person name="Selva J.P."/>
            <person name="Gallo C.A."/>
            <person name="Diaz A."/>
            <person name="Albertini E."/>
            <person name="Caccamo M."/>
            <person name="Echenique V."/>
        </authorList>
    </citation>
    <scope>NUCLEOTIDE SEQUENCE [LARGE SCALE GENOMIC DNA]</scope>
    <source>
        <strain evidence="4">cv. Victoria</strain>
        <tissue evidence="3">Leaf</tissue>
    </source>
</reference>
<dbReference type="AlphaFoldDB" id="A0A5J9VIW5"/>
<name>A0A5J9VIW5_9POAL</name>
<dbReference type="Proteomes" id="UP000324897">
    <property type="component" value="Unassembled WGS sequence"/>
</dbReference>
<feature type="region of interest" description="Disordered" evidence="1">
    <location>
        <begin position="1"/>
        <end position="29"/>
    </location>
</feature>
<evidence type="ECO:0000256" key="2">
    <source>
        <dbReference type="SAM" id="Phobius"/>
    </source>
</evidence>
<dbReference type="Gramene" id="TVU36312">
    <property type="protein sequence ID" value="TVU36312"/>
    <property type="gene ID" value="EJB05_18243"/>
</dbReference>
<evidence type="ECO:0000313" key="4">
    <source>
        <dbReference type="Proteomes" id="UP000324897"/>
    </source>
</evidence>
<comment type="caution">
    <text evidence="3">The sequence shown here is derived from an EMBL/GenBank/DDBJ whole genome shotgun (WGS) entry which is preliminary data.</text>
</comment>
<keyword evidence="2" id="KW-0812">Transmembrane</keyword>